<evidence type="ECO:0000256" key="6">
    <source>
        <dbReference type="SAM" id="MobiDB-lite"/>
    </source>
</evidence>
<dbReference type="InterPro" id="IPR052337">
    <property type="entry name" value="SAT4-like"/>
</dbReference>
<evidence type="ECO:0000259" key="8">
    <source>
        <dbReference type="Pfam" id="PF20684"/>
    </source>
</evidence>
<feature type="domain" description="Rhodopsin" evidence="8">
    <location>
        <begin position="46"/>
        <end position="283"/>
    </location>
</feature>
<dbReference type="PANTHER" id="PTHR33048">
    <property type="entry name" value="PTH11-LIKE INTEGRAL MEMBRANE PROTEIN (AFU_ORTHOLOGUE AFUA_5G11245)"/>
    <property type="match status" value="1"/>
</dbReference>
<keyword evidence="10" id="KW-1185">Reference proteome</keyword>
<dbReference type="GO" id="GO:0016020">
    <property type="term" value="C:membrane"/>
    <property type="evidence" value="ECO:0007669"/>
    <property type="project" value="UniProtKB-SubCell"/>
</dbReference>
<dbReference type="AlphaFoldDB" id="A0A8H3IQR3"/>
<evidence type="ECO:0000313" key="10">
    <source>
        <dbReference type="Proteomes" id="UP000664203"/>
    </source>
</evidence>
<evidence type="ECO:0000256" key="5">
    <source>
        <dbReference type="ARBA" id="ARBA00038359"/>
    </source>
</evidence>
<feature type="transmembrane region" description="Helical" evidence="7">
    <location>
        <begin position="139"/>
        <end position="163"/>
    </location>
</feature>
<proteinExistence type="inferred from homology"/>
<keyword evidence="4 7" id="KW-0472">Membrane</keyword>
<comment type="subcellular location">
    <subcellularLocation>
        <location evidence="1">Membrane</location>
        <topology evidence="1">Multi-pass membrane protein</topology>
    </subcellularLocation>
</comment>
<feature type="transmembrane region" description="Helical" evidence="7">
    <location>
        <begin position="220"/>
        <end position="242"/>
    </location>
</feature>
<feature type="transmembrane region" description="Helical" evidence="7">
    <location>
        <begin position="62"/>
        <end position="86"/>
    </location>
</feature>
<dbReference type="EMBL" id="CAJPDR010000156">
    <property type="protein sequence ID" value="CAF9922494.1"/>
    <property type="molecule type" value="Genomic_DNA"/>
</dbReference>
<evidence type="ECO:0000256" key="4">
    <source>
        <dbReference type="ARBA" id="ARBA00023136"/>
    </source>
</evidence>
<organism evidence="9 10">
    <name type="scientific">Alectoria fallacina</name>
    <dbReference type="NCBI Taxonomy" id="1903189"/>
    <lineage>
        <taxon>Eukaryota</taxon>
        <taxon>Fungi</taxon>
        <taxon>Dikarya</taxon>
        <taxon>Ascomycota</taxon>
        <taxon>Pezizomycotina</taxon>
        <taxon>Lecanoromycetes</taxon>
        <taxon>OSLEUM clade</taxon>
        <taxon>Lecanoromycetidae</taxon>
        <taxon>Lecanorales</taxon>
        <taxon>Lecanorineae</taxon>
        <taxon>Parmeliaceae</taxon>
        <taxon>Alectoria</taxon>
    </lineage>
</organism>
<evidence type="ECO:0000256" key="2">
    <source>
        <dbReference type="ARBA" id="ARBA00022692"/>
    </source>
</evidence>
<evidence type="ECO:0000256" key="1">
    <source>
        <dbReference type="ARBA" id="ARBA00004141"/>
    </source>
</evidence>
<dbReference type="OrthoDB" id="2496787at2759"/>
<keyword evidence="3 7" id="KW-1133">Transmembrane helix</keyword>
<protein>
    <recommendedName>
        <fullName evidence="8">Rhodopsin domain-containing protein</fullName>
    </recommendedName>
</protein>
<accession>A0A8H3IQR3</accession>
<sequence>MVMTTVLGEIRQPNPGHGPNDTNPLYPVILATAILCSILTTIFAAARLVTKRLTSKYDLEDYFLMAAWVASISLDFVLLAAGQAGLGHHVWNLRETQYVKLDQYSWAIEILYIPAVWLAKASLLFQLIRIFTPMKSGPVYWACHTLIWGNLAFYVSIVFSVIFECHPVWEVWNPSYGDHCIDRNIVLVASSAVNILSDLLNLLLPIWATWHLQMARKRKAGIIAIFATALLAFVSSICRLIYSIRNFSSPDVSYLVAQIALWGLSEIATIILCTCFPIMPRCLALLKDRYSTYNSKPNSSPPPIEKRRRLKITKVRNWQSSTGISSSDTQEEDAAWQKSTYEQLGEDAHEEGARKDVVRDMGSFRKVDIELASWDQLNAKSRVASMV</sequence>
<comment type="caution">
    <text evidence="9">The sequence shown here is derived from an EMBL/GenBank/DDBJ whole genome shotgun (WGS) entry which is preliminary data.</text>
</comment>
<feature type="transmembrane region" description="Helical" evidence="7">
    <location>
        <begin position="183"/>
        <end position="208"/>
    </location>
</feature>
<feature type="compositionally biased region" description="Polar residues" evidence="6">
    <location>
        <begin position="318"/>
        <end position="328"/>
    </location>
</feature>
<gene>
    <name evidence="9" type="ORF">ALECFALPRED_002101</name>
</gene>
<evidence type="ECO:0000256" key="3">
    <source>
        <dbReference type="ARBA" id="ARBA00022989"/>
    </source>
</evidence>
<comment type="similarity">
    <text evidence="5">Belongs to the SAT4 family.</text>
</comment>
<evidence type="ECO:0000313" key="9">
    <source>
        <dbReference type="EMBL" id="CAF9922494.1"/>
    </source>
</evidence>
<dbReference type="Pfam" id="PF20684">
    <property type="entry name" value="Fung_rhodopsin"/>
    <property type="match status" value="1"/>
</dbReference>
<feature type="region of interest" description="Disordered" evidence="6">
    <location>
        <begin position="318"/>
        <end position="338"/>
    </location>
</feature>
<reference evidence="9" key="1">
    <citation type="submission" date="2021-03" db="EMBL/GenBank/DDBJ databases">
        <authorList>
            <person name="Tagirdzhanova G."/>
        </authorList>
    </citation>
    <scope>NUCLEOTIDE SEQUENCE</scope>
</reference>
<dbReference type="PANTHER" id="PTHR33048:SF47">
    <property type="entry name" value="INTEGRAL MEMBRANE PROTEIN-RELATED"/>
    <property type="match status" value="1"/>
</dbReference>
<keyword evidence="2 7" id="KW-0812">Transmembrane</keyword>
<feature type="transmembrane region" description="Helical" evidence="7">
    <location>
        <begin position="106"/>
        <end position="127"/>
    </location>
</feature>
<name>A0A8H3IQR3_9LECA</name>
<feature type="transmembrane region" description="Helical" evidence="7">
    <location>
        <begin position="25"/>
        <end position="50"/>
    </location>
</feature>
<dbReference type="Proteomes" id="UP000664203">
    <property type="component" value="Unassembled WGS sequence"/>
</dbReference>
<evidence type="ECO:0000256" key="7">
    <source>
        <dbReference type="SAM" id="Phobius"/>
    </source>
</evidence>
<feature type="transmembrane region" description="Helical" evidence="7">
    <location>
        <begin position="254"/>
        <end position="279"/>
    </location>
</feature>
<dbReference type="InterPro" id="IPR049326">
    <property type="entry name" value="Rhodopsin_dom_fungi"/>
</dbReference>